<dbReference type="Pfam" id="PF00404">
    <property type="entry name" value="Dockerin_1"/>
    <property type="match status" value="1"/>
</dbReference>
<evidence type="ECO:0000256" key="3">
    <source>
        <dbReference type="ARBA" id="ARBA00022737"/>
    </source>
</evidence>
<dbReference type="PANTHER" id="PTHR48010:SF5">
    <property type="entry name" value="PROTEIN TOO MANY MOUTHS"/>
    <property type="match status" value="1"/>
</dbReference>
<accession>A0ABW3J018</accession>
<dbReference type="InterPro" id="IPR018247">
    <property type="entry name" value="EF_Hand_1_Ca_BS"/>
</dbReference>
<dbReference type="InterPro" id="IPR002105">
    <property type="entry name" value="Dockerin_1_rpt"/>
</dbReference>
<dbReference type="EMBL" id="JBHTIZ010000004">
    <property type="protein sequence ID" value="MFD0982937.1"/>
    <property type="molecule type" value="Genomic_DNA"/>
</dbReference>
<dbReference type="InterPro" id="IPR032675">
    <property type="entry name" value="LRR_dom_sf"/>
</dbReference>
<gene>
    <name evidence="5" type="ORF">ACFQ0S_00470</name>
</gene>
<dbReference type="PROSITE" id="PS00018">
    <property type="entry name" value="EF_HAND_1"/>
    <property type="match status" value="1"/>
</dbReference>
<evidence type="ECO:0000259" key="4">
    <source>
        <dbReference type="Pfam" id="PF18962"/>
    </source>
</evidence>
<feature type="non-terminal residue" evidence="5">
    <location>
        <position position="1"/>
    </location>
</feature>
<name>A0ABW3J018_9FLAO</name>
<dbReference type="PANTHER" id="PTHR48010">
    <property type="entry name" value="OS05G0588300 PROTEIN"/>
    <property type="match status" value="1"/>
</dbReference>
<dbReference type="SUPFAM" id="SSF52058">
    <property type="entry name" value="L domain-like"/>
    <property type="match status" value="2"/>
</dbReference>
<dbReference type="InterPro" id="IPR036439">
    <property type="entry name" value="Dockerin_dom_sf"/>
</dbReference>
<dbReference type="InterPro" id="IPR001611">
    <property type="entry name" value="Leu-rich_rpt"/>
</dbReference>
<evidence type="ECO:0000256" key="1">
    <source>
        <dbReference type="ARBA" id="ARBA00022614"/>
    </source>
</evidence>
<dbReference type="RefSeq" id="WP_379819037.1">
    <property type="nucleotide sequence ID" value="NZ_JBHTIZ010000004.1"/>
</dbReference>
<dbReference type="NCBIfam" id="TIGR04183">
    <property type="entry name" value="Por_Secre_tail"/>
    <property type="match status" value="1"/>
</dbReference>
<dbReference type="Gene3D" id="3.80.10.10">
    <property type="entry name" value="Ribonuclease Inhibitor"/>
    <property type="match status" value="3"/>
</dbReference>
<feature type="domain" description="Secretion system C-terminal sorting" evidence="4">
    <location>
        <begin position="823"/>
        <end position="891"/>
    </location>
</feature>
<dbReference type="InterPro" id="IPR003591">
    <property type="entry name" value="Leu-rich_rpt_typical-subtyp"/>
</dbReference>
<dbReference type="InterPro" id="IPR026444">
    <property type="entry name" value="Secre_tail"/>
</dbReference>
<keyword evidence="1" id="KW-0433">Leucine-rich repeat</keyword>
<evidence type="ECO:0000313" key="6">
    <source>
        <dbReference type="Proteomes" id="UP001597051"/>
    </source>
</evidence>
<organism evidence="5 6">
    <name type="scientific">Flavobacterium myungsuense</name>
    <dbReference type="NCBI Taxonomy" id="651823"/>
    <lineage>
        <taxon>Bacteria</taxon>
        <taxon>Pseudomonadati</taxon>
        <taxon>Bacteroidota</taxon>
        <taxon>Flavobacteriia</taxon>
        <taxon>Flavobacteriales</taxon>
        <taxon>Flavobacteriaceae</taxon>
        <taxon>Flavobacterium</taxon>
    </lineage>
</organism>
<evidence type="ECO:0000256" key="2">
    <source>
        <dbReference type="ARBA" id="ARBA00022729"/>
    </source>
</evidence>
<evidence type="ECO:0000313" key="5">
    <source>
        <dbReference type="EMBL" id="MFD0982937.1"/>
    </source>
</evidence>
<reference evidence="6" key="1">
    <citation type="journal article" date="2019" name="Int. J. Syst. Evol. Microbiol.">
        <title>The Global Catalogue of Microorganisms (GCM) 10K type strain sequencing project: providing services to taxonomists for standard genome sequencing and annotation.</title>
        <authorList>
            <consortium name="The Broad Institute Genomics Platform"/>
            <consortium name="The Broad Institute Genome Sequencing Center for Infectious Disease"/>
            <person name="Wu L."/>
            <person name="Ma J."/>
        </authorList>
    </citation>
    <scope>NUCLEOTIDE SEQUENCE [LARGE SCALE GENOMIC DNA]</scope>
    <source>
        <strain evidence="6">CECT 7649</strain>
    </source>
</reference>
<dbReference type="SMART" id="SM00369">
    <property type="entry name" value="LRR_TYP"/>
    <property type="match status" value="5"/>
</dbReference>
<dbReference type="SUPFAM" id="SSF63446">
    <property type="entry name" value="Type I dockerin domain"/>
    <property type="match status" value="1"/>
</dbReference>
<dbReference type="InterPro" id="IPR050994">
    <property type="entry name" value="At_inactive_RLKs"/>
</dbReference>
<comment type="caution">
    <text evidence="5">The sequence shown here is derived from an EMBL/GenBank/DDBJ whole genome shotgun (WGS) entry which is preliminary data.</text>
</comment>
<dbReference type="PROSITE" id="PS51450">
    <property type="entry name" value="LRR"/>
    <property type="match status" value="1"/>
</dbReference>
<dbReference type="Pfam" id="PF00560">
    <property type="entry name" value="LRR_1"/>
    <property type="match status" value="3"/>
</dbReference>
<sequence>AIFSEIGNLTALETIDFALNKFTSIPASIGSLIKLKTLNLSSNALTNIDSSFSTLKLTDLNFQYQSISIESIELGANEIAIDLPLHLVTALNNEVVTFDAKNEFQLFVNGIYKKTSYSNNGKLVFTNINLLNLKETDILRIYQTKGIAAYSNINYGKVSFGKPLVNEEFDILKKIYASTFGASWTNKWDITENNLNTVSWFGVSIKDGHVVSINLFNNNLSGVLPAEITGLKYLKIINLSNNKIAGSLPNNLHVLTDLEVLDLNSNLLSGAIPSRIAELQKLKKFAIGNNKFSGSIPSALSDFIALEYLDLSSNSFDKIIKKIYYDYSKTYIDLRNQIINYDINLNVEGSQLKVDLSDIVKYELEKNNFDAKNSFALLVNNVTHTTTITNDLGEIIFNNVRIGEIPLGAKITIRQTTGSFRNTEFNFKGIEDKSNVPVVQQEYLALVELYNQLNGSQWTNKWTVTTNNLNTTKWFGVTTYDGHIVAINLSTNNVSGIVPNIFDKLPYLTKLNLSSNKLTGIASTLPSTIDFAYDRQSIDVGDLDLNTATVINDLSINRYDHTKRGFYNQTYDLRIGSFSRTVNMAEEGIKLMDIMTFWKVPIDQKIELRQISGNAKNSVVNFNLKYKMGDSNLDGNLNVLDIQTGINYILDNYSNYFNYSATDVNNDNQISILDIIGQVKIIQNQGSRPSSNRNSAPKDVELKPVLSIENGMLLIDTKGNDVASFEILINKTTKDAIQELISAQGFSVNLNEKDNQVNIIAYSFNTTLKGKIIVAKINEIAPQIESAILSDRNAVEIPNEIIGTTLETHSIEIVEPSKIYNVPNPFNDETTIEFFSNNAAKATFSVYDISGRKVLETTLGHLVNGQNHYKFNRNKLPSGVYLYTIDSENNSAPLKGKMTVN</sequence>
<dbReference type="Proteomes" id="UP001597051">
    <property type="component" value="Unassembled WGS sequence"/>
</dbReference>
<keyword evidence="6" id="KW-1185">Reference proteome</keyword>
<dbReference type="Pfam" id="PF18962">
    <property type="entry name" value="Por_Secre_tail"/>
    <property type="match status" value="1"/>
</dbReference>
<keyword evidence="2" id="KW-0732">Signal</keyword>
<protein>
    <submittedName>
        <fullName evidence="5">T9SS type A sorting domain-containing protein</fullName>
    </submittedName>
</protein>
<proteinExistence type="predicted"/>
<keyword evidence="3" id="KW-0677">Repeat</keyword>
<dbReference type="Gene3D" id="1.10.1330.10">
    <property type="entry name" value="Dockerin domain"/>
    <property type="match status" value="1"/>
</dbReference>